<dbReference type="PANTHER" id="PTHR36932:SF1">
    <property type="entry name" value="CAPSULAR POLYSACCHARIDE BIOSYNTHESIS PROTEIN"/>
    <property type="match status" value="1"/>
</dbReference>
<gene>
    <name evidence="1" type="ORF">WM40_09180</name>
</gene>
<dbReference type="Gene3D" id="3.40.50.12780">
    <property type="entry name" value="N-terminal domain of ligase-like"/>
    <property type="match status" value="1"/>
</dbReference>
<keyword evidence="2" id="KW-1185">Reference proteome</keyword>
<dbReference type="PANTHER" id="PTHR36932">
    <property type="entry name" value="CAPSULAR POLYSACCHARIDE BIOSYNTHESIS PROTEIN"/>
    <property type="match status" value="1"/>
</dbReference>
<dbReference type="InterPro" id="IPR042099">
    <property type="entry name" value="ANL_N_sf"/>
</dbReference>
<dbReference type="OrthoDB" id="580775at2"/>
<organism evidence="1 2">
    <name type="scientific">Robbsia andropogonis</name>
    <dbReference type="NCBI Taxonomy" id="28092"/>
    <lineage>
        <taxon>Bacteria</taxon>
        <taxon>Pseudomonadati</taxon>
        <taxon>Pseudomonadota</taxon>
        <taxon>Betaproteobacteria</taxon>
        <taxon>Burkholderiales</taxon>
        <taxon>Burkholderiaceae</taxon>
        <taxon>Robbsia</taxon>
    </lineage>
</organism>
<dbReference type="SUPFAM" id="SSF56801">
    <property type="entry name" value="Acetyl-CoA synthetase-like"/>
    <property type="match status" value="1"/>
</dbReference>
<dbReference type="PATRIC" id="fig|28092.6.peg.2163"/>
<accession>A0A0F5K1R9</accession>
<dbReference type="Proteomes" id="UP000033618">
    <property type="component" value="Unassembled WGS sequence"/>
</dbReference>
<dbReference type="EMBL" id="LAQU01000007">
    <property type="protein sequence ID" value="KKB63834.1"/>
    <property type="molecule type" value="Genomic_DNA"/>
</dbReference>
<comment type="caution">
    <text evidence="1">The sequence shown here is derived from an EMBL/GenBank/DDBJ whole genome shotgun (WGS) entry which is preliminary data.</text>
</comment>
<proteinExistence type="predicted"/>
<dbReference type="RefSeq" id="WP_046152718.1">
    <property type="nucleotide sequence ID" value="NZ_CADFGU010000001.1"/>
</dbReference>
<evidence type="ECO:0000313" key="1">
    <source>
        <dbReference type="EMBL" id="KKB63834.1"/>
    </source>
</evidence>
<sequence>MSGRNVNSRLAWLHETFNEHWAQRKHANTVRLVEVLQNAKYEIPFYRDMFQKVRFDPLRVLKDVRYFEKLPVLTKEDIREAGERLLHPSCRKYLSVHVSKTNGSTGSALPIYYTPAAKDYSAAVTRLSQEWVGFGADKLQLHISSAFPGETPKVAKRQEWWRQQATNRIGVECSDWSPESLTALWNQIRDARAYLVQGHPSTMYALARHVTDSVGKQPGAFAVFVSTGETLTLQQRETIESAFACRVANRYGNAEFGIVAHERFVSHDTGGIATDEVLTAASAAESRFMQVMDPYVWVESLSGGADSGGSLVVTDLTNFSSPLIRYATGDEGTLRAGRDGLYLETVSGRVHDQIVVSQRAYPTHWFQDFFTRLGIVDDFQFVRAEGALLELRICLLKGASEAAVRSTLAESFPDEPFNTTFVERGEFVRVGQQQKFRYLVDLKAPPGVAAASPQSAPPLFSGKNDARTFLYRNGWNDEEVYPSGSFRWMGRRGEIVLNPHKPLKRLTLAFDYPSDAKKFPTLSVRENGKVLETFFVTGGPQSISVALPESTQTGPRIVVLDVNALYPVPGDHRELGLKVHGIDFQ</sequence>
<protein>
    <submittedName>
        <fullName evidence="1">Uncharacterized protein</fullName>
    </submittedName>
</protein>
<dbReference type="STRING" id="28092.WM40_09180"/>
<dbReference type="InterPro" id="IPR053158">
    <property type="entry name" value="CapK_Type1_Caps_Biosynth"/>
</dbReference>
<reference evidence="1 2" key="1">
    <citation type="submission" date="2015-03" db="EMBL/GenBank/DDBJ databases">
        <title>Draft Genome Sequence of Burkholderia andropogonis type strain ICMP2807, isolated from Sorghum bicolor.</title>
        <authorList>
            <person name="Lopes-Santos L."/>
            <person name="Castro D.B."/>
            <person name="Ottoboni L.M."/>
            <person name="Park D."/>
            <person name="Weirc B.S."/>
            <person name="Destefano S.A."/>
        </authorList>
    </citation>
    <scope>NUCLEOTIDE SEQUENCE [LARGE SCALE GENOMIC DNA]</scope>
    <source>
        <strain evidence="1 2">ICMP2807</strain>
    </source>
</reference>
<dbReference type="AlphaFoldDB" id="A0A0F5K1R9"/>
<name>A0A0F5K1R9_9BURK</name>
<evidence type="ECO:0000313" key="2">
    <source>
        <dbReference type="Proteomes" id="UP000033618"/>
    </source>
</evidence>